<dbReference type="PANTHER" id="PTHR43072:SF60">
    <property type="entry name" value="L-2,4-DIAMINOBUTYRIC ACID ACETYLTRANSFERASE"/>
    <property type="match status" value="1"/>
</dbReference>
<dbReference type="EMBL" id="QQNH01000015">
    <property type="protein sequence ID" value="RDE08538.1"/>
    <property type="molecule type" value="Genomic_DNA"/>
</dbReference>
<evidence type="ECO:0000259" key="1">
    <source>
        <dbReference type="PROSITE" id="PS51186"/>
    </source>
</evidence>
<name>A0A369W1W8_9HYPH</name>
<evidence type="ECO:0000313" key="3">
    <source>
        <dbReference type="Proteomes" id="UP000253759"/>
    </source>
</evidence>
<feature type="domain" description="N-acetyltransferase" evidence="1">
    <location>
        <begin position="20"/>
        <end position="181"/>
    </location>
</feature>
<dbReference type="Proteomes" id="UP000253759">
    <property type="component" value="Unassembled WGS sequence"/>
</dbReference>
<protein>
    <submittedName>
        <fullName evidence="2">GNAT family N-acetyltransferase</fullName>
    </submittedName>
</protein>
<sequence length="186" mass="20664">MRLYQRRGDGRNARARLLTLAVRQIGPGEAIAYREIRLTALDGDPAAFSSDAATERARDLDWYRQSARETAIFVAFRGEMPIGMAGLFVSDQPKTRHIGTVFGVYVRPEARQAGVAALLMEAVIAHAAGSVAQLHLGVAADNIPALALYHRLGFQTYGTEPRALRIEDRYIDEHLMVLFLDKEDRL</sequence>
<dbReference type="PROSITE" id="PS51186">
    <property type="entry name" value="GNAT"/>
    <property type="match status" value="1"/>
</dbReference>
<dbReference type="InterPro" id="IPR000182">
    <property type="entry name" value="GNAT_dom"/>
</dbReference>
<keyword evidence="3" id="KW-1185">Reference proteome</keyword>
<organism evidence="2 3">
    <name type="scientific">Pelagibacterium lacus</name>
    <dbReference type="NCBI Taxonomy" id="2282655"/>
    <lineage>
        <taxon>Bacteria</taxon>
        <taxon>Pseudomonadati</taxon>
        <taxon>Pseudomonadota</taxon>
        <taxon>Alphaproteobacteria</taxon>
        <taxon>Hyphomicrobiales</taxon>
        <taxon>Devosiaceae</taxon>
        <taxon>Pelagibacterium</taxon>
    </lineage>
</organism>
<reference evidence="3" key="1">
    <citation type="submission" date="2018-07" db="EMBL/GenBank/DDBJ databases">
        <authorList>
            <person name="Liu B.-T."/>
            <person name="Du Z."/>
        </authorList>
    </citation>
    <scope>NUCLEOTIDE SEQUENCE [LARGE SCALE GENOMIC DNA]</scope>
    <source>
        <strain evidence="3">XYN52</strain>
    </source>
</reference>
<dbReference type="AlphaFoldDB" id="A0A369W1W8"/>
<comment type="caution">
    <text evidence="2">The sequence shown here is derived from an EMBL/GenBank/DDBJ whole genome shotgun (WGS) entry which is preliminary data.</text>
</comment>
<gene>
    <name evidence="2" type="ORF">DVH29_11025</name>
</gene>
<keyword evidence="2" id="KW-0808">Transferase</keyword>
<dbReference type="GO" id="GO:0016747">
    <property type="term" value="F:acyltransferase activity, transferring groups other than amino-acyl groups"/>
    <property type="evidence" value="ECO:0007669"/>
    <property type="project" value="InterPro"/>
</dbReference>
<dbReference type="Gene3D" id="3.40.630.30">
    <property type="match status" value="1"/>
</dbReference>
<dbReference type="PANTHER" id="PTHR43072">
    <property type="entry name" value="N-ACETYLTRANSFERASE"/>
    <property type="match status" value="1"/>
</dbReference>
<dbReference type="SUPFAM" id="SSF55729">
    <property type="entry name" value="Acyl-CoA N-acyltransferases (Nat)"/>
    <property type="match status" value="1"/>
</dbReference>
<evidence type="ECO:0000313" key="2">
    <source>
        <dbReference type="EMBL" id="RDE08538.1"/>
    </source>
</evidence>
<accession>A0A369W1W8</accession>
<proteinExistence type="predicted"/>
<dbReference type="InterPro" id="IPR016181">
    <property type="entry name" value="Acyl_CoA_acyltransferase"/>
</dbReference>
<dbReference type="CDD" id="cd04301">
    <property type="entry name" value="NAT_SF"/>
    <property type="match status" value="1"/>
</dbReference>
<dbReference type="Pfam" id="PF00583">
    <property type="entry name" value="Acetyltransf_1"/>
    <property type="match status" value="1"/>
</dbReference>